<dbReference type="PANTHER" id="PTHR30292">
    <property type="entry name" value="UNCHARACTERIZED PROTEIN YBGL-RELATED"/>
    <property type="match status" value="1"/>
</dbReference>
<evidence type="ECO:0000313" key="3">
    <source>
        <dbReference type="Proteomes" id="UP000182894"/>
    </source>
</evidence>
<dbReference type="RefSeq" id="WP_074752628.1">
    <property type="nucleotide sequence ID" value="NZ_FNCO01000005.1"/>
</dbReference>
<sequence length="254" mass="27079">MGRLLLNCDIGESYGAWTMGLDADVMPYIDCANIACGFHAGDPSVMRKTVALALTHNVTLGAHPAYPDLVGFGRRSMACSPQEIQDLLHYQIGALDGVARAQGGRVSYVKPHGAMYNDMMANPAQLRAVIEGIARYNAELPLMLLAMRDNSAAQAMADEFGVTLWFEAFADRAYDNVGRLVSRSVPGAVHHDPETIIAQALTLSRGEPLIASDGSELLLNADTLCVHGDNASSIAAVQRIRQALGNTPAQLSAS</sequence>
<dbReference type="OrthoDB" id="9773478at2"/>
<dbReference type="PANTHER" id="PTHR30292:SF0">
    <property type="entry name" value="5-OXOPROLINASE SUBUNIT A"/>
    <property type="match status" value="1"/>
</dbReference>
<proteinExistence type="inferred from homology"/>
<dbReference type="GO" id="GO:0005524">
    <property type="term" value="F:ATP binding"/>
    <property type="evidence" value="ECO:0007669"/>
    <property type="project" value="UniProtKB-UniRule"/>
</dbReference>
<comment type="similarity">
    <text evidence="1">Belongs to the LamB/PxpA family.</text>
</comment>
<name>A0A1G8AMI9_9PSED</name>
<dbReference type="CDD" id="cd10787">
    <property type="entry name" value="LamB_YcsF_like"/>
    <property type="match status" value="1"/>
</dbReference>
<comment type="subunit">
    <text evidence="1">Forms a complex composed of PxpA, PxpB and PxpC.</text>
</comment>
<dbReference type="GO" id="GO:0017168">
    <property type="term" value="F:5-oxoprolinase (ATP-hydrolyzing) activity"/>
    <property type="evidence" value="ECO:0007669"/>
    <property type="project" value="UniProtKB-UniRule"/>
</dbReference>
<evidence type="ECO:0000256" key="1">
    <source>
        <dbReference type="HAMAP-Rule" id="MF_00691"/>
    </source>
</evidence>
<organism evidence="2 3">
    <name type="scientific">Pseudomonas abietaniphila</name>
    <dbReference type="NCBI Taxonomy" id="89065"/>
    <lineage>
        <taxon>Bacteria</taxon>
        <taxon>Pseudomonadati</taxon>
        <taxon>Pseudomonadota</taxon>
        <taxon>Gammaproteobacteria</taxon>
        <taxon>Pseudomonadales</taxon>
        <taxon>Pseudomonadaceae</taxon>
        <taxon>Pseudomonas</taxon>
    </lineage>
</organism>
<dbReference type="NCBIfam" id="NF003814">
    <property type="entry name" value="PRK05406.1-3"/>
    <property type="match status" value="1"/>
</dbReference>
<reference evidence="3" key="1">
    <citation type="submission" date="2016-10" db="EMBL/GenBank/DDBJ databases">
        <authorList>
            <person name="Varghese N."/>
            <person name="Submissions S."/>
        </authorList>
    </citation>
    <scope>NUCLEOTIDE SEQUENCE [LARGE SCALE GENOMIC DNA]</scope>
    <source>
        <strain evidence="3">ATCC 700689</strain>
    </source>
</reference>
<dbReference type="SUPFAM" id="SSF88713">
    <property type="entry name" value="Glycoside hydrolase/deacetylase"/>
    <property type="match status" value="1"/>
</dbReference>
<protein>
    <recommendedName>
        <fullName evidence="1">5-oxoprolinase subunit A</fullName>
        <shortName evidence="1">5-OPase subunit A</shortName>
        <ecNumber evidence="1">3.5.2.9</ecNumber>
    </recommendedName>
    <alternativeName>
        <fullName evidence="1">5-oxoprolinase (ATP-hydrolyzing) subunit A</fullName>
    </alternativeName>
</protein>
<dbReference type="EMBL" id="FNCO01000005">
    <property type="protein sequence ID" value="SDH22168.1"/>
    <property type="molecule type" value="Genomic_DNA"/>
</dbReference>
<dbReference type="Pfam" id="PF03746">
    <property type="entry name" value="LamB_YcsF"/>
    <property type="match status" value="1"/>
</dbReference>
<dbReference type="Gene3D" id="3.20.20.370">
    <property type="entry name" value="Glycoside hydrolase/deacetylase"/>
    <property type="match status" value="1"/>
</dbReference>
<comment type="catalytic activity">
    <reaction evidence="1">
        <text>5-oxo-L-proline + ATP + 2 H2O = L-glutamate + ADP + phosphate + H(+)</text>
        <dbReference type="Rhea" id="RHEA:10348"/>
        <dbReference type="ChEBI" id="CHEBI:15377"/>
        <dbReference type="ChEBI" id="CHEBI:15378"/>
        <dbReference type="ChEBI" id="CHEBI:29985"/>
        <dbReference type="ChEBI" id="CHEBI:30616"/>
        <dbReference type="ChEBI" id="CHEBI:43474"/>
        <dbReference type="ChEBI" id="CHEBI:58402"/>
        <dbReference type="ChEBI" id="CHEBI:456216"/>
        <dbReference type="EC" id="3.5.2.9"/>
    </reaction>
</comment>
<keyword evidence="1" id="KW-0067">ATP-binding</keyword>
<dbReference type="AlphaFoldDB" id="A0A1G8AMI9"/>
<keyword evidence="1" id="KW-0547">Nucleotide-binding</keyword>
<accession>A0A1G8AMI9</accession>
<gene>
    <name evidence="1" type="primary">pxpA</name>
    <name evidence="2" type="ORF">SAMN05216605_105105</name>
</gene>
<evidence type="ECO:0000313" key="2">
    <source>
        <dbReference type="EMBL" id="SDH22168.1"/>
    </source>
</evidence>
<dbReference type="GO" id="GO:0005975">
    <property type="term" value="P:carbohydrate metabolic process"/>
    <property type="evidence" value="ECO:0007669"/>
    <property type="project" value="InterPro"/>
</dbReference>
<comment type="function">
    <text evidence="1">Catalyzes the cleavage of 5-oxoproline to form L-glutamate coupled to the hydrolysis of ATP to ADP and inorganic phosphate.</text>
</comment>
<keyword evidence="3" id="KW-1185">Reference proteome</keyword>
<keyword evidence="1" id="KW-0378">Hydrolase</keyword>
<dbReference type="InterPro" id="IPR005501">
    <property type="entry name" value="LamB/YcsF/PxpA-like"/>
</dbReference>
<dbReference type="HAMAP" id="MF_00691">
    <property type="entry name" value="PxpA"/>
    <property type="match status" value="1"/>
</dbReference>
<dbReference type="EC" id="3.5.2.9" evidence="1"/>
<dbReference type="NCBIfam" id="NF003816">
    <property type="entry name" value="PRK05406.1-5"/>
    <property type="match status" value="1"/>
</dbReference>
<dbReference type="STRING" id="89065.SAMN05216605_105105"/>
<dbReference type="Proteomes" id="UP000182894">
    <property type="component" value="Unassembled WGS sequence"/>
</dbReference>
<dbReference type="InterPro" id="IPR011330">
    <property type="entry name" value="Glyco_hydro/deAcase_b/a-brl"/>
</dbReference>